<evidence type="ECO:0000313" key="2">
    <source>
        <dbReference type="EMBL" id="GLD33286.1"/>
    </source>
</evidence>
<evidence type="ECO:0000313" key="3">
    <source>
        <dbReference type="Proteomes" id="UP001064782"/>
    </source>
</evidence>
<gene>
    <name evidence="2" type="ORF">Mkiyose1413_51690</name>
    <name evidence="1" type="ORF">SRL2020028_38800</name>
</gene>
<protein>
    <submittedName>
        <fullName evidence="2">Uncharacterized protein</fullName>
    </submittedName>
</protein>
<proteinExistence type="predicted"/>
<dbReference type="EMBL" id="BRZI01000072">
    <property type="protein sequence ID" value="GLD33286.1"/>
    <property type="molecule type" value="Genomic_DNA"/>
</dbReference>
<dbReference type="AlphaFoldDB" id="A0A9P3V065"/>
<dbReference type="RefSeq" id="WP_236975241.1">
    <property type="nucleotide sequence ID" value="NZ_BRXE01000056.1"/>
</dbReference>
<dbReference type="EMBL" id="BRXE01000056">
    <property type="protein sequence ID" value="GLB84624.1"/>
    <property type="molecule type" value="Genomic_DNA"/>
</dbReference>
<organism evidence="2 3">
    <name type="scientific">Mycobacterium kiyosense</name>
    <dbReference type="NCBI Taxonomy" id="2871094"/>
    <lineage>
        <taxon>Bacteria</taxon>
        <taxon>Bacillati</taxon>
        <taxon>Actinomycetota</taxon>
        <taxon>Actinomycetes</taxon>
        <taxon>Mycobacteriales</taxon>
        <taxon>Mycobacteriaceae</taxon>
        <taxon>Mycobacterium</taxon>
    </lineage>
</organism>
<comment type="caution">
    <text evidence="2">The sequence shown here is derived from an EMBL/GenBank/DDBJ whole genome shotgun (WGS) entry which is preliminary data.</text>
</comment>
<reference evidence="2" key="1">
    <citation type="submission" date="2022-08" db="EMBL/GenBank/DDBJ databases">
        <title>Mycobacterium kiyosense sp. nov., scotochromogenic slow-glowing species isolated from respiratory specimens.</title>
        <authorList>
            <person name="Fukano H."/>
            <person name="Kazumi Y."/>
            <person name="Sakagami N."/>
            <person name="Ato M."/>
            <person name="Mitarai S."/>
            <person name="Hoshino Y."/>
        </authorList>
    </citation>
    <scope>NUCLEOTIDE SEQUENCE</scope>
    <source>
        <strain evidence="2">1413</strain>
        <strain evidence="1">SRL2020-028</strain>
    </source>
</reference>
<keyword evidence="3" id="KW-1185">Reference proteome</keyword>
<dbReference type="GeneID" id="83631380"/>
<name>A0A9P3V065_9MYCO</name>
<accession>A0A9P3V065</accession>
<dbReference type="Proteomes" id="UP001064782">
    <property type="component" value="Unassembled WGS sequence"/>
</dbReference>
<evidence type="ECO:0000313" key="1">
    <source>
        <dbReference type="EMBL" id="GLB84624.1"/>
    </source>
</evidence>
<dbReference type="Proteomes" id="UP001165663">
    <property type="component" value="Unassembled WGS sequence"/>
</dbReference>
<sequence length="70" mass="7636">MTAVLVCHREHPSTGTLTAEWTYWDSLELAHQAAAELPPCGPHCIGVHTVVPVELESAAPRGRHLARFLP</sequence>